<dbReference type="GO" id="GO:0005634">
    <property type="term" value="C:nucleus"/>
    <property type="evidence" value="ECO:0007669"/>
    <property type="project" value="TreeGrafter"/>
</dbReference>
<evidence type="ECO:0000259" key="2">
    <source>
        <dbReference type="PROSITE" id="PS50235"/>
    </source>
</evidence>
<dbReference type="InterPro" id="IPR038765">
    <property type="entry name" value="Papain-like_cys_pep_sf"/>
</dbReference>
<organism evidence="3 4">
    <name type="scientific">Ditylenchus dipsaci</name>
    <dbReference type="NCBI Taxonomy" id="166011"/>
    <lineage>
        <taxon>Eukaryota</taxon>
        <taxon>Metazoa</taxon>
        <taxon>Ecdysozoa</taxon>
        <taxon>Nematoda</taxon>
        <taxon>Chromadorea</taxon>
        <taxon>Rhabditida</taxon>
        <taxon>Tylenchina</taxon>
        <taxon>Tylenchomorpha</taxon>
        <taxon>Sphaerularioidea</taxon>
        <taxon>Anguinidae</taxon>
        <taxon>Anguininae</taxon>
        <taxon>Ditylenchus</taxon>
    </lineage>
</organism>
<dbReference type="AlphaFoldDB" id="A0A915CZR3"/>
<dbReference type="Proteomes" id="UP000887574">
    <property type="component" value="Unplaced"/>
</dbReference>
<reference evidence="4" key="1">
    <citation type="submission" date="2022-11" db="UniProtKB">
        <authorList>
            <consortium name="WormBaseParasite"/>
        </authorList>
    </citation>
    <scope>IDENTIFICATION</scope>
</reference>
<evidence type="ECO:0000313" key="3">
    <source>
        <dbReference type="Proteomes" id="UP000887574"/>
    </source>
</evidence>
<dbReference type="Gene3D" id="3.90.70.10">
    <property type="entry name" value="Cysteine proteinases"/>
    <property type="match status" value="1"/>
</dbReference>
<protein>
    <submittedName>
        <fullName evidence="4">USP domain-containing protein</fullName>
    </submittedName>
</protein>
<dbReference type="GO" id="GO:0005829">
    <property type="term" value="C:cytosol"/>
    <property type="evidence" value="ECO:0007669"/>
    <property type="project" value="TreeGrafter"/>
</dbReference>
<evidence type="ECO:0000256" key="1">
    <source>
        <dbReference type="ARBA" id="ARBA00009085"/>
    </source>
</evidence>
<comment type="similarity">
    <text evidence="1">Belongs to the peptidase C19 family.</text>
</comment>
<evidence type="ECO:0000313" key="4">
    <source>
        <dbReference type="WBParaSite" id="jg14014"/>
    </source>
</evidence>
<dbReference type="WBParaSite" id="jg14014">
    <property type="protein sequence ID" value="jg14014"/>
    <property type="gene ID" value="jg14014"/>
</dbReference>
<keyword evidence="3" id="KW-1185">Reference proteome</keyword>
<dbReference type="GO" id="GO:0004843">
    <property type="term" value="F:cysteine-type deubiquitinase activity"/>
    <property type="evidence" value="ECO:0007669"/>
    <property type="project" value="InterPro"/>
</dbReference>
<feature type="domain" description="USP" evidence="2">
    <location>
        <begin position="1"/>
        <end position="177"/>
    </location>
</feature>
<dbReference type="InterPro" id="IPR050164">
    <property type="entry name" value="Peptidase_C19"/>
</dbReference>
<accession>A0A915CZR3</accession>
<dbReference type="PROSITE" id="PS51257">
    <property type="entry name" value="PROKAR_LIPOPROTEIN"/>
    <property type="match status" value="1"/>
</dbReference>
<dbReference type="GO" id="GO:0016579">
    <property type="term" value="P:protein deubiquitination"/>
    <property type="evidence" value="ECO:0007669"/>
    <property type="project" value="InterPro"/>
</dbReference>
<dbReference type="PROSITE" id="PS50235">
    <property type="entry name" value="USP_3"/>
    <property type="match status" value="1"/>
</dbReference>
<dbReference type="InterPro" id="IPR028889">
    <property type="entry name" value="USP"/>
</dbReference>
<name>A0A915CZR3_9BILA</name>
<dbReference type="PANTHER" id="PTHR24006">
    <property type="entry name" value="UBIQUITIN CARBOXYL-TERMINAL HYDROLASE"/>
    <property type="match status" value="1"/>
</dbReference>
<dbReference type="PROSITE" id="PS00973">
    <property type="entry name" value="USP_2"/>
    <property type="match status" value="1"/>
</dbReference>
<proteinExistence type="inferred from homology"/>
<dbReference type="InterPro" id="IPR018200">
    <property type="entry name" value="USP_CS"/>
</dbReference>
<sequence>MKKLLLQSHTFFFLLMSCFYYFAQPWRVKAIRAINPSTDHQGEEEPMPGDRCLLLPSFPTLEEIHTGARFSSADDSKGSVTAEECWLGVSRDSETVATMLTRGKYIYELISIMVHQGNASGGHYFAYIKNVDQNRWFCFNDSSVQAAHMNDIFRTFGGPSGGWYASNNAYMLMYRQLDPSANKNFIRTIKLPTHLLNLKEKLLEDDKEKLRKQRFQEDHIKVHYLCNEALYLCNEPGSTLILKNTSLSSVYDQLISKFEQQFTTMGRMGDNYLPGEILDNSRLIMCDCNWLMKEHIEDLENKTLEDIVDCEFSSIMKPDVYLMLDTVPCDDALTIKEVKTILRGTIKSFMIRSLTYGIDPNEDMELALKKESLRIVIDKGHLEDTSPLIVVDSDTQQIGSLEMPSYGKVQMYIDVGPSDLLALDREGKDIRESKMFKIIERKKFSTKLKIILPSFSDYRRAGMVPQIVDPSFIPPTNTSSMELSNSSNSVTAVLPFPSSSSVNTYDSSYPSTSQTHTVLALREWSH</sequence>
<dbReference type="InterPro" id="IPR001394">
    <property type="entry name" value="Peptidase_C19_UCH"/>
</dbReference>
<dbReference type="Pfam" id="PF00443">
    <property type="entry name" value="UCH"/>
    <property type="match status" value="1"/>
</dbReference>
<dbReference type="SUPFAM" id="SSF54001">
    <property type="entry name" value="Cysteine proteinases"/>
    <property type="match status" value="1"/>
</dbReference>